<dbReference type="GO" id="GO:0046103">
    <property type="term" value="P:inosine biosynthetic process"/>
    <property type="evidence" value="ECO:0007669"/>
    <property type="project" value="TreeGrafter"/>
</dbReference>
<keyword evidence="2" id="KW-1185">Reference proteome</keyword>
<accession>A0A0U2IUU0</accession>
<dbReference type="GO" id="GO:0004000">
    <property type="term" value="F:adenosine deaminase activity"/>
    <property type="evidence" value="ECO:0007669"/>
    <property type="project" value="TreeGrafter"/>
</dbReference>
<dbReference type="Proteomes" id="UP000067523">
    <property type="component" value="Chromosome"/>
</dbReference>
<evidence type="ECO:0000313" key="2">
    <source>
        <dbReference type="Proteomes" id="UP000067523"/>
    </source>
</evidence>
<evidence type="ECO:0008006" key="3">
    <source>
        <dbReference type="Google" id="ProtNLM"/>
    </source>
</evidence>
<protein>
    <recommendedName>
        <fullName evidence="3">Adenosine deaminase domain-containing protein</fullName>
    </recommendedName>
</protein>
<dbReference type="STRING" id="118060.ATZ35_15035"/>
<dbReference type="KEGG" id="erx:ATZ35_15035"/>
<dbReference type="GO" id="GO:0005829">
    <property type="term" value="C:cytosol"/>
    <property type="evidence" value="ECO:0007669"/>
    <property type="project" value="TreeGrafter"/>
</dbReference>
<dbReference type="GO" id="GO:0043103">
    <property type="term" value="P:hypoxanthine salvage"/>
    <property type="evidence" value="ECO:0007669"/>
    <property type="project" value="TreeGrafter"/>
</dbReference>
<dbReference type="PANTHER" id="PTHR11409">
    <property type="entry name" value="ADENOSINE DEAMINASE"/>
    <property type="match status" value="1"/>
</dbReference>
<organism evidence="1 2">
    <name type="scientific">Enterococcus rotai</name>
    <dbReference type="NCBI Taxonomy" id="118060"/>
    <lineage>
        <taxon>Bacteria</taxon>
        <taxon>Bacillati</taxon>
        <taxon>Bacillota</taxon>
        <taxon>Bacilli</taxon>
        <taxon>Lactobacillales</taxon>
        <taxon>Enterococcaceae</taxon>
        <taxon>Enterococcus</taxon>
    </lineage>
</organism>
<gene>
    <name evidence="1" type="ORF">ATZ35_15035</name>
</gene>
<dbReference type="EMBL" id="CP013655">
    <property type="protein sequence ID" value="ALS38414.1"/>
    <property type="molecule type" value="Genomic_DNA"/>
</dbReference>
<dbReference type="PANTHER" id="PTHR11409:SF43">
    <property type="entry name" value="ADENOSINE DEAMINASE"/>
    <property type="match status" value="1"/>
</dbReference>
<dbReference type="SUPFAM" id="SSF51556">
    <property type="entry name" value="Metallo-dependent hydrolases"/>
    <property type="match status" value="1"/>
</dbReference>
<dbReference type="GO" id="GO:0006154">
    <property type="term" value="P:adenosine catabolic process"/>
    <property type="evidence" value="ECO:0007669"/>
    <property type="project" value="TreeGrafter"/>
</dbReference>
<dbReference type="InterPro" id="IPR006330">
    <property type="entry name" value="Ado/ade_deaminase"/>
</dbReference>
<sequence>MEQESTVLYKEIDRIIRIVYKELSFNDHLYQSTIYDKSSLSQIDECFDLSSTSLRTTIKNKYLLLYPNNYNTNDLDFILNLVTQQLLDKYDSSNALYLIFLVTDSIICQGIEGIYIHFDDLLEWDGLINKVDIKLFIAAYLVSNHVNNDTNLLTSTLNHNNKRLYDIFKRIGLSENHMHLKASGYITDINWYSFIKCSLFAVNDYADFVRTEGVYATLVKSDKNVSEKVHFILKFKVIRLILEAKLAKYPLSDFDWIDIIMQVLLSDDMLQTIIEIRHLVDLEILLEEFKDAWSDFDNKGDVTNYASSELHFLKKMMILLSTDRNLEYHKVFLFIFNLYICGMTDLKFQFVQDNLGMGFAKFKEKEDNKSWFIQDKKSKEDVIRSVFHKYYCERYVKRIEFRIGPEETPDDYLKELSRMIRLNKKEHQLAESRMKKQGLETPAEIQFGLIIHFIKTLGISGETTVKTEETKRERIEHQTNILLETLVKINELSLVSEVDSFKHRILGIDTANYELENRPTLYSLYFRKIRQLAENSESLYATYHVGEEFSTLSNGIRAVDEVLTFCDYRSNDRLGHALALGINVADYYETKRKKVMCSIGDYLDDLVWMYSVLIEDNQYKEDSNLLFLKKEYTKYNHLLFDQSNLVSFADYFNFYFLRGDCPDAHIEYNEQMSYKKVCRQFEYKLNYKNQWHESAFMNDKARNLFLNYSFSEAFRNKFDQSIGMVVTPVFIHCLENVQQIIKRKVLKMRVFIESNPTSNKKISYVDQYIKLPSLNLNRKHIEDNNETRVFNLPISINTDDSSIFQTNLVNEYSLIASALIREGYNEESVYDYIESLAVASNIHSFVKH</sequence>
<name>A0A0U2IUU0_9ENTE</name>
<proteinExistence type="predicted"/>
<dbReference type="Gene3D" id="3.20.20.140">
    <property type="entry name" value="Metal-dependent hydrolases"/>
    <property type="match status" value="2"/>
</dbReference>
<dbReference type="AlphaFoldDB" id="A0A0U2IUU0"/>
<reference evidence="2" key="1">
    <citation type="submission" date="2015-12" db="EMBL/GenBank/DDBJ databases">
        <authorList>
            <person name="Lauer A."/>
            <person name="Humrighouse B."/>
            <person name="Loparev V."/>
            <person name="Shewmaker P.L."/>
            <person name="Whitney A.M."/>
            <person name="McLaughlin R.W."/>
        </authorList>
    </citation>
    <scope>NUCLEOTIDE SEQUENCE [LARGE SCALE GENOMIC DNA]</scope>
    <source>
        <strain evidence="2">LMG 26678</strain>
    </source>
</reference>
<dbReference type="InterPro" id="IPR032466">
    <property type="entry name" value="Metal_Hydrolase"/>
</dbReference>
<evidence type="ECO:0000313" key="1">
    <source>
        <dbReference type="EMBL" id="ALS38414.1"/>
    </source>
</evidence>
<dbReference type="RefSeq" id="WP_208927972.1">
    <property type="nucleotide sequence ID" value="NZ_CP013655.1"/>
</dbReference>